<feature type="transmembrane region" description="Helical" evidence="1">
    <location>
        <begin position="75"/>
        <end position="98"/>
    </location>
</feature>
<keyword evidence="3" id="KW-1185">Reference proteome</keyword>
<proteinExistence type="predicted"/>
<dbReference type="EMBL" id="ML741768">
    <property type="protein sequence ID" value="KAE8331642.1"/>
    <property type="molecule type" value="Genomic_DNA"/>
</dbReference>
<sequence length="122" mass="13616">MGAKVDREGMRVTSGTWLFGPKKRKRSLSFSKSGASGDCLPLRRTVLFSCARHPPLRPNFFLLSTSIDRLSFRPLPFICLFLSSHFILSFSLSLFFSFPPVLRSGDGNCNLSTSSSARNCLY</sequence>
<evidence type="ECO:0000256" key="1">
    <source>
        <dbReference type="SAM" id="Phobius"/>
    </source>
</evidence>
<protein>
    <recommendedName>
        <fullName evidence="4">Transmembrane protein</fullName>
    </recommendedName>
</protein>
<reference evidence="3" key="1">
    <citation type="submission" date="2019-04" db="EMBL/GenBank/DDBJ databases">
        <title>Friends and foes A comparative genomics studyof 23 Aspergillus species from section Flavi.</title>
        <authorList>
            <consortium name="DOE Joint Genome Institute"/>
            <person name="Kjaerbolling I."/>
            <person name="Vesth T."/>
            <person name="Frisvad J.C."/>
            <person name="Nybo J.L."/>
            <person name="Theobald S."/>
            <person name="Kildgaard S."/>
            <person name="Isbrandt T."/>
            <person name="Kuo A."/>
            <person name="Sato A."/>
            <person name="Lyhne E.K."/>
            <person name="Kogle M.E."/>
            <person name="Wiebenga A."/>
            <person name="Kun R.S."/>
            <person name="Lubbers R.J."/>
            <person name="Makela M.R."/>
            <person name="Barry K."/>
            <person name="Chovatia M."/>
            <person name="Clum A."/>
            <person name="Daum C."/>
            <person name="Haridas S."/>
            <person name="He G."/>
            <person name="LaButti K."/>
            <person name="Lipzen A."/>
            <person name="Mondo S."/>
            <person name="Riley R."/>
            <person name="Salamov A."/>
            <person name="Simmons B.A."/>
            <person name="Magnuson J.K."/>
            <person name="Henrissat B."/>
            <person name="Mortensen U.H."/>
            <person name="Larsen T.O."/>
            <person name="Devries R.P."/>
            <person name="Grigoriev I.V."/>
            <person name="Machida M."/>
            <person name="Baker S.E."/>
            <person name="Andersen M.R."/>
        </authorList>
    </citation>
    <scope>NUCLEOTIDE SEQUENCE [LARGE SCALE GENOMIC DNA]</scope>
    <source>
        <strain evidence="3">CBS 130017</strain>
    </source>
</reference>
<gene>
    <name evidence="2" type="ORF">BDV39DRAFT_148122</name>
</gene>
<evidence type="ECO:0000313" key="3">
    <source>
        <dbReference type="Proteomes" id="UP000325945"/>
    </source>
</evidence>
<evidence type="ECO:0000313" key="2">
    <source>
        <dbReference type="EMBL" id="KAE8331642.1"/>
    </source>
</evidence>
<evidence type="ECO:0008006" key="4">
    <source>
        <dbReference type="Google" id="ProtNLM"/>
    </source>
</evidence>
<dbReference type="AlphaFoldDB" id="A0A5N6XFE0"/>
<keyword evidence="1" id="KW-1133">Transmembrane helix</keyword>
<keyword evidence="1" id="KW-0472">Membrane</keyword>
<accession>A0A5N6XFE0</accession>
<name>A0A5N6XFE0_9EURO</name>
<dbReference type="Proteomes" id="UP000325945">
    <property type="component" value="Unassembled WGS sequence"/>
</dbReference>
<organism evidence="2 3">
    <name type="scientific">Aspergillus sergii</name>
    <dbReference type="NCBI Taxonomy" id="1034303"/>
    <lineage>
        <taxon>Eukaryota</taxon>
        <taxon>Fungi</taxon>
        <taxon>Dikarya</taxon>
        <taxon>Ascomycota</taxon>
        <taxon>Pezizomycotina</taxon>
        <taxon>Eurotiomycetes</taxon>
        <taxon>Eurotiomycetidae</taxon>
        <taxon>Eurotiales</taxon>
        <taxon>Aspergillaceae</taxon>
        <taxon>Aspergillus</taxon>
        <taxon>Aspergillus subgen. Circumdati</taxon>
    </lineage>
</organism>
<keyword evidence="1" id="KW-0812">Transmembrane</keyword>